<dbReference type="PANTHER" id="PTHR48048">
    <property type="entry name" value="GLYCOSYLTRANSFERASE"/>
    <property type="match status" value="1"/>
</dbReference>
<dbReference type="GO" id="GO:0035251">
    <property type="term" value="F:UDP-glucosyltransferase activity"/>
    <property type="evidence" value="ECO:0007669"/>
    <property type="project" value="InterPro"/>
</dbReference>
<name>A0A3S3MZU7_9MAGN</name>
<dbReference type="Proteomes" id="UP000283530">
    <property type="component" value="Unassembled WGS sequence"/>
</dbReference>
<evidence type="ECO:0000256" key="1">
    <source>
        <dbReference type="ARBA" id="ARBA00009995"/>
    </source>
</evidence>
<evidence type="ECO:0000256" key="3">
    <source>
        <dbReference type="ARBA" id="ARBA00022679"/>
    </source>
</evidence>
<evidence type="ECO:0000256" key="2">
    <source>
        <dbReference type="ARBA" id="ARBA00022676"/>
    </source>
</evidence>
<dbReference type="Gene3D" id="3.40.50.2000">
    <property type="entry name" value="Glycogen Phosphorylase B"/>
    <property type="match status" value="2"/>
</dbReference>
<organism evidence="6 7">
    <name type="scientific">Cinnamomum micranthum f. kanehirae</name>
    <dbReference type="NCBI Taxonomy" id="337451"/>
    <lineage>
        <taxon>Eukaryota</taxon>
        <taxon>Viridiplantae</taxon>
        <taxon>Streptophyta</taxon>
        <taxon>Embryophyta</taxon>
        <taxon>Tracheophyta</taxon>
        <taxon>Spermatophyta</taxon>
        <taxon>Magnoliopsida</taxon>
        <taxon>Magnoliidae</taxon>
        <taxon>Laurales</taxon>
        <taxon>Lauraceae</taxon>
        <taxon>Cinnamomum</taxon>
    </lineage>
</organism>
<comment type="caution">
    <text evidence="6">The sequence shown here is derived from an EMBL/GenBank/DDBJ whole genome shotgun (WGS) entry which is preliminary data.</text>
</comment>
<proteinExistence type="inferred from homology"/>
<evidence type="ECO:0000313" key="7">
    <source>
        <dbReference type="Proteomes" id="UP000283530"/>
    </source>
</evidence>
<sequence>MEGEKLKMKKGETIILYPSPEMGHLISMVELAKCILELNPPFSITILLAKASFNTGSTAPYIRMVESSFPSITFIHLPPLQSSLSPNRETLMFRLIDLNSPLVHQSLLSLSVSSSILAIVYDSFCHPILDVAAQLHIPCYCFFTSGASCLSAFLHFPTLQRLNPASFKDLQDTPLHFPGLPPVPASAMPLPLLDRDLEIYNGFLNLVEALAKADGILINTFGTLEPRAIQAISDGSCLPDTPTPPIYCIGPLISKENGEGGSECLHWLDSQPSRSVVFLCFGSLGRFSAAQLIEIAVGLERSGQRFLWVVRSPPSDDPTKRFLLTPPEPDLGALLPDGFLERTKGRGLVVKSWAPQMAVLSHDSVGGFVTHCGWNSVLEALWTGVPMVAWPLYEEQRLNRVVLVEEMGLAMPMEGAEKGWVLAEEVERRVRGLMESEEGKVVRERTAEIREKAKAALGEGGSSRAALTELTRLWMRG</sequence>
<dbReference type="EC" id="2.4.1.-" evidence="5"/>
<reference evidence="6 7" key="1">
    <citation type="journal article" date="2019" name="Nat. Plants">
        <title>Stout camphor tree genome fills gaps in understanding of flowering plant genome evolution.</title>
        <authorList>
            <person name="Chaw S.M."/>
            <person name="Liu Y.C."/>
            <person name="Wu Y.W."/>
            <person name="Wang H.Y."/>
            <person name="Lin C.I."/>
            <person name="Wu C.S."/>
            <person name="Ke H.M."/>
            <person name="Chang L.Y."/>
            <person name="Hsu C.Y."/>
            <person name="Yang H.T."/>
            <person name="Sudianto E."/>
            <person name="Hsu M.H."/>
            <person name="Wu K.P."/>
            <person name="Wang L.N."/>
            <person name="Leebens-Mack J.H."/>
            <person name="Tsai I.J."/>
        </authorList>
    </citation>
    <scope>NUCLEOTIDE SEQUENCE [LARGE SCALE GENOMIC DNA]</scope>
    <source>
        <strain evidence="7">cv. Chaw 1501</strain>
        <tissue evidence="6">Young leaves</tissue>
    </source>
</reference>
<dbReference type="OrthoDB" id="5835829at2759"/>
<comment type="similarity">
    <text evidence="1 4">Belongs to the UDP-glycosyltransferase family.</text>
</comment>
<dbReference type="PROSITE" id="PS00375">
    <property type="entry name" value="UDPGT"/>
    <property type="match status" value="1"/>
</dbReference>
<accession>A0A3S3MZU7</accession>
<dbReference type="InterPro" id="IPR002213">
    <property type="entry name" value="UDP_glucos_trans"/>
</dbReference>
<dbReference type="InterPro" id="IPR035595">
    <property type="entry name" value="UDP_glycos_trans_CS"/>
</dbReference>
<evidence type="ECO:0000256" key="5">
    <source>
        <dbReference type="RuleBase" id="RU362057"/>
    </source>
</evidence>
<dbReference type="SUPFAM" id="SSF53756">
    <property type="entry name" value="UDP-Glycosyltransferase/glycogen phosphorylase"/>
    <property type="match status" value="1"/>
</dbReference>
<gene>
    <name evidence="6" type="ORF">CKAN_02240000</name>
</gene>
<protein>
    <recommendedName>
        <fullName evidence="5">Glycosyltransferase</fullName>
        <ecNumber evidence="5">2.4.1.-</ecNumber>
    </recommendedName>
</protein>
<dbReference type="FunFam" id="3.40.50.2000:FF:000020">
    <property type="entry name" value="Glycosyltransferase"/>
    <property type="match status" value="1"/>
</dbReference>
<keyword evidence="7" id="KW-1185">Reference proteome</keyword>
<dbReference type="Pfam" id="PF00201">
    <property type="entry name" value="UDPGT"/>
    <property type="match status" value="1"/>
</dbReference>
<dbReference type="STRING" id="337451.A0A3S3MZU7"/>
<dbReference type="InterPro" id="IPR050481">
    <property type="entry name" value="UDP-glycosyltransf_plant"/>
</dbReference>
<dbReference type="AlphaFoldDB" id="A0A3S3MZU7"/>
<evidence type="ECO:0000313" key="6">
    <source>
        <dbReference type="EMBL" id="RWR93164.1"/>
    </source>
</evidence>
<keyword evidence="3 4" id="KW-0808">Transferase</keyword>
<dbReference type="FunFam" id="3.40.50.2000:FF:000095">
    <property type="entry name" value="Glycosyltransferase"/>
    <property type="match status" value="1"/>
</dbReference>
<keyword evidence="2 4" id="KW-0328">Glycosyltransferase</keyword>
<dbReference type="PANTHER" id="PTHR48048:SF30">
    <property type="entry name" value="GLYCOSYLTRANSFERASE"/>
    <property type="match status" value="1"/>
</dbReference>
<dbReference type="EMBL" id="QPKB01000010">
    <property type="protein sequence ID" value="RWR93164.1"/>
    <property type="molecule type" value="Genomic_DNA"/>
</dbReference>
<dbReference type="CDD" id="cd03784">
    <property type="entry name" value="GT1_Gtf-like"/>
    <property type="match status" value="1"/>
</dbReference>
<evidence type="ECO:0000256" key="4">
    <source>
        <dbReference type="RuleBase" id="RU003718"/>
    </source>
</evidence>